<evidence type="ECO:0000313" key="2">
    <source>
        <dbReference type="Proteomes" id="UP000600918"/>
    </source>
</evidence>
<dbReference type="EMBL" id="JACSDY010000023">
    <property type="protein sequence ID" value="KAF7390624.1"/>
    <property type="molecule type" value="Genomic_DNA"/>
</dbReference>
<organism evidence="1 2">
    <name type="scientific">Vespula pensylvanica</name>
    <name type="common">Western yellow jacket</name>
    <name type="synonym">Wasp</name>
    <dbReference type="NCBI Taxonomy" id="30213"/>
    <lineage>
        <taxon>Eukaryota</taxon>
        <taxon>Metazoa</taxon>
        <taxon>Ecdysozoa</taxon>
        <taxon>Arthropoda</taxon>
        <taxon>Hexapoda</taxon>
        <taxon>Insecta</taxon>
        <taxon>Pterygota</taxon>
        <taxon>Neoptera</taxon>
        <taxon>Endopterygota</taxon>
        <taxon>Hymenoptera</taxon>
        <taxon>Apocrita</taxon>
        <taxon>Aculeata</taxon>
        <taxon>Vespoidea</taxon>
        <taxon>Vespidae</taxon>
        <taxon>Vespinae</taxon>
        <taxon>Vespula</taxon>
    </lineage>
</organism>
<proteinExistence type="predicted"/>
<evidence type="ECO:0000313" key="1">
    <source>
        <dbReference type="EMBL" id="KAF7390624.1"/>
    </source>
</evidence>
<reference evidence="1" key="1">
    <citation type="journal article" date="2020" name="G3 (Bethesda)">
        <title>High-Quality Assemblies for Three Invasive Social Wasps from the &lt;i&gt;Vespula&lt;/i&gt; Genus.</title>
        <authorList>
            <person name="Harrop T.W.R."/>
            <person name="Guhlin J."/>
            <person name="McLaughlin G.M."/>
            <person name="Permina E."/>
            <person name="Stockwell P."/>
            <person name="Gilligan J."/>
            <person name="Le Lec M.F."/>
            <person name="Gruber M.A.M."/>
            <person name="Quinn O."/>
            <person name="Lovegrove M."/>
            <person name="Duncan E.J."/>
            <person name="Remnant E.J."/>
            <person name="Van Eeckhoven J."/>
            <person name="Graham B."/>
            <person name="Knapp R.A."/>
            <person name="Langford K.W."/>
            <person name="Kronenberg Z."/>
            <person name="Press M.O."/>
            <person name="Eacker S.M."/>
            <person name="Wilson-Rankin E.E."/>
            <person name="Purcell J."/>
            <person name="Lester P.J."/>
            <person name="Dearden P.K."/>
        </authorList>
    </citation>
    <scope>NUCLEOTIDE SEQUENCE</scope>
    <source>
        <strain evidence="1">Volc-1</strain>
    </source>
</reference>
<dbReference type="AlphaFoldDB" id="A0A834JLY2"/>
<gene>
    <name evidence="1" type="ORF">H0235_017786</name>
</gene>
<accession>A0A834JLY2</accession>
<comment type="caution">
    <text evidence="1">The sequence shown here is derived from an EMBL/GenBank/DDBJ whole genome shotgun (WGS) entry which is preliminary data.</text>
</comment>
<sequence>MKLWNGDSGLPEMTTKSSVRPILIVNGSVLLRTSKSTHRSSRSTHSLEVIEKNQYANTGRIGRTLTPMSADTDVVFSGAIKSPTGKDSV</sequence>
<keyword evidence="2" id="KW-1185">Reference proteome</keyword>
<protein>
    <submittedName>
        <fullName evidence="1">Uncharacterized protein</fullName>
    </submittedName>
</protein>
<name>A0A834JLY2_VESPE</name>
<dbReference type="Proteomes" id="UP000600918">
    <property type="component" value="Unassembled WGS sequence"/>
</dbReference>